<feature type="domain" description="PNPLA" evidence="11">
    <location>
        <begin position="850"/>
        <end position="1058"/>
    </location>
</feature>
<feature type="short sequence motif" description="GXSXG" evidence="8">
    <location>
        <begin position="888"/>
        <end position="892"/>
    </location>
</feature>
<dbReference type="InterPro" id="IPR002641">
    <property type="entry name" value="PNPLA_dom"/>
</dbReference>
<feature type="compositionally biased region" description="Polar residues" evidence="9">
    <location>
        <begin position="365"/>
        <end position="386"/>
    </location>
</feature>
<dbReference type="GO" id="GO:0046486">
    <property type="term" value="P:glycerolipid metabolic process"/>
    <property type="evidence" value="ECO:0007669"/>
    <property type="project" value="UniProtKB-ARBA"/>
</dbReference>
<sequence length="1399" mass="156524">MSEINFTNPSYGNDPLGEDDPCPSPKYDFGPAAAARYPPRIDTTNAALQTPPASPRTIENGAVEYTRLTQSIKSKAIETTVTTSLIEISSPLENSSALRESTTIENIEIISSEKELWQGTDAEGSTTDLTLPSTPNHEPLKCELCEKPGPDCKTCNLCQVVFCEPCWPKFPAHKPGRKGLKGVRAQIHEKIDPVVEEKLERILDPHIEEKEQQELLSKDEYTAWFAVFKDEWADLIFQDLGRYGNVVSGFHKKAYPSLVSFVGPTGSGKSTVIRMLMELDYSDNLNETPVVKSALCFSTLPTSGDVHLFCDPHTCQPNATRPILYADCEGLEGGERTPLGSRTLKREKLREVLTPIIPGLKEDPNQSQRQDTSSSFSRPNRITQQSSERELKWAKDEKTKKREFVVSELYPRILYTFSDVVVFVLREVNKLESVIERLIIWATAALEKASNQPVLPYAIIVMNSLPNDTPESFWDIDATTKTVMDEIDDGFFQNPTFIPYIKHWQGLGVNVRSASDLLSCYYDHLKVVRIPRKGRSNLIKQQVSQLYKEINVGIKHSYKLKRERRMLMSASNLQVQLQSAYDHFAESLGTAFDFVKSTFAHNPIPSDFGGSILKLILSVKNHTKKDRDGKFILQSVAPVIASCILLDATRQQIPGTAAAIFPQYSLSCNDAFNDFLDKHLECSVRCVNYRVGHKTKGHQDKNGKIIATGDYVATVKPEYINNFRNLILSSLKSMERGEEKGAIGSEVDIKEELPSVAIAHRDKYMVPFYESFGGSGDFVSHTACLICLFHSPEHHLKCGHIICTPCLQTYGIPQGGIVSIASCPMHPKDQKFWPSQMFAVKPPSAGVRVLSLDGGGVRGLSQLIFLQSLENALGFELQLTSFFDLIVGTSTGGYTALGLVGRDWTIPECIQNFKKLCKKAFAVRRWGSLPGLQHLIGGNGYKYRTHYLQRALMEVFHTNDYLFGGIKKASKPVPKVAVTTASSAGKAIVLGNYNHVNHGEASYDFPRSEIPENEFKIWEAARATGATPGYLKEFSHVASKDVYLDGGIHHNNPIFVAESERKLIWPEVDHLPPDIVLSLGSGFNPNAATIRESRKERKFRTRGAHARTLEKLHWLATDPIESSMGSEETWETWLKYNSLDVGPITGPDSTKRAENRYIRWCARFDGLNDPPHLDDLDSLQRIESETYKQVQEFDIHIKSIADHLICSTFYFELHETTESRDTNGHVKSIHVKGSINCRLGPHTPDICKLGKLFQSLNTMRNLNPSWKPYFTIREISPYAGNLPVGPIYITETAIQQMTDMKSSKFELPEIEFDVPSRDTVLEISLRLDSSSEFPISGFPCPILLNVPNGIALKNAFLRRARVHRSALPGSSKSSLDLRRELSEVTLHSNDTKIVGSKEC</sequence>
<protein>
    <recommendedName>
        <fullName evidence="14">PNPLA domain-containing protein</fullName>
    </recommendedName>
</protein>
<comment type="caution">
    <text evidence="12">The sequence shown here is derived from an EMBL/GenBank/DDBJ whole genome shotgun (WGS) entry which is preliminary data.</text>
</comment>
<keyword evidence="3 8" id="KW-0378">Hydrolase</keyword>
<feature type="active site" description="Nucleophile" evidence="8">
    <location>
        <position position="890"/>
    </location>
</feature>
<feature type="short sequence motif" description="GXGXXG" evidence="8">
    <location>
        <begin position="854"/>
        <end position="859"/>
    </location>
</feature>
<keyword evidence="6 8" id="KW-0443">Lipid metabolism</keyword>
<dbReference type="PROSITE" id="PS50089">
    <property type="entry name" value="ZF_RING_2"/>
    <property type="match status" value="1"/>
</dbReference>
<dbReference type="InterPro" id="IPR017907">
    <property type="entry name" value="Znf_RING_CS"/>
</dbReference>
<dbReference type="GO" id="GO:0016020">
    <property type="term" value="C:membrane"/>
    <property type="evidence" value="ECO:0007669"/>
    <property type="project" value="TreeGrafter"/>
</dbReference>
<proteinExistence type="predicted"/>
<dbReference type="PANTHER" id="PTHR24185:SF1">
    <property type="entry name" value="CALCIUM-INDEPENDENT PHOSPHOLIPASE A2-GAMMA"/>
    <property type="match status" value="1"/>
</dbReference>
<evidence type="ECO:0000256" key="1">
    <source>
        <dbReference type="ARBA" id="ARBA00022723"/>
    </source>
</evidence>
<dbReference type="Pfam" id="PF01734">
    <property type="entry name" value="Patatin"/>
    <property type="match status" value="1"/>
</dbReference>
<feature type="active site" description="Proton acceptor" evidence="8">
    <location>
        <position position="1045"/>
    </location>
</feature>
<dbReference type="GO" id="GO:0047499">
    <property type="term" value="F:calcium-independent phospholipase A2 activity"/>
    <property type="evidence" value="ECO:0007669"/>
    <property type="project" value="TreeGrafter"/>
</dbReference>
<accession>A0AAV9VSI4</accession>
<keyword evidence="5 8" id="KW-0442">Lipid degradation</keyword>
<feature type="compositionally biased region" description="Polar residues" evidence="9">
    <location>
        <begin position="1"/>
        <end position="11"/>
    </location>
</feature>
<evidence type="ECO:0000313" key="13">
    <source>
        <dbReference type="Proteomes" id="UP001370758"/>
    </source>
</evidence>
<dbReference type="InterPro" id="IPR016035">
    <property type="entry name" value="Acyl_Trfase/lysoPLipase"/>
</dbReference>
<evidence type="ECO:0000256" key="7">
    <source>
        <dbReference type="PROSITE-ProRule" id="PRU00175"/>
    </source>
</evidence>
<feature type="domain" description="RING-type" evidence="10">
    <location>
        <begin position="784"/>
        <end position="826"/>
    </location>
</feature>
<evidence type="ECO:0000256" key="8">
    <source>
        <dbReference type="PROSITE-ProRule" id="PRU01161"/>
    </source>
</evidence>
<dbReference type="GO" id="GO:0008270">
    <property type="term" value="F:zinc ion binding"/>
    <property type="evidence" value="ECO:0007669"/>
    <property type="project" value="UniProtKB-KW"/>
</dbReference>
<dbReference type="Proteomes" id="UP001370758">
    <property type="component" value="Unassembled WGS sequence"/>
</dbReference>
<dbReference type="PROSITE" id="PS51635">
    <property type="entry name" value="PNPLA"/>
    <property type="match status" value="1"/>
</dbReference>
<dbReference type="PANTHER" id="PTHR24185">
    <property type="entry name" value="CALCIUM-INDEPENDENT PHOSPHOLIPASE A2-GAMMA"/>
    <property type="match status" value="1"/>
</dbReference>
<reference evidence="12 13" key="1">
    <citation type="submission" date="2023-08" db="EMBL/GenBank/DDBJ databases">
        <authorList>
            <person name="Palmer J.M."/>
        </authorList>
    </citation>
    <scope>NUCLEOTIDE SEQUENCE [LARGE SCALE GENOMIC DNA]</scope>
    <source>
        <strain evidence="12 13">TWF481</strain>
    </source>
</reference>
<feature type="region of interest" description="Disordered" evidence="9">
    <location>
        <begin position="1"/>
        <end position="36"/>
    </location>
</feature>
<dbReference type="GO" id="GO:0016042">
    <property type="term" value="P:lipid catabolic process"/>
    <property type="evidence" value="ECO:0007669"/>
    <property type="project" value="UniProtKB-UniRule"/>
</dbReference>
<evidence type="ECO:0000259" key="11">
    <source>
        <dbReference type="PROSITE" id="PS51635"/>
    </source>
</evidence>
<evidence type="ECO:0008006" key="14">
    <source>
        <dbReference type="Google" id="ProtNLM"/>
    </source>
</evidence>
<evidence type="ECO:0000259" key="10">
    <source>
        <dbReference type="PROSITE" id="PS50089"/>
    </source>
</evidence>
<keyword evidence="4" id="KW-0862">Zinc</keyword>
<evidence type="ECO:0000256" key="2">
    <source>
        <dbReference type="ARBA" id="ARBA00022771"/>
    </source>
</evidence>
<evidence type="ECO:0000313" key="12">
    <source>
        <dbReference type="EMBL" id="KAK6496175.1"/>
    </source>
</evidence>
<dbReference type="PROSITE" id="PS00518">
    <property type="entry name" value="ZF_RING_1"/>
    <property type="match status" value="1"/>
</dbReference>
<evidence type="ECO:0000256" key="3">
    <source>
        <dbReference type="ARBA" id="ARBA00022801"/>
    </source>
</evidence>
<dbReference type="SUPFAM" id="SSF52151">
    <property type="entry name" value="FabD/lysophospholipase-like"/>
    <property type="match status" value="1"/>
</dbReference>
<feature type="short sequence motif" description="DGA/G" evidence="8">
    <location>
        <begin position="1045"/>
        <end position="1047"/>
    </location>
</feature>
<gene>
    <name evidence="12" type="ORF">TWF481_002199</name>
</gene>
<keyword evidence="13" id="KW-1185">Reference proteome</keyword>
<keyword evidence="1" id="KW-0479">Metal-binding</keyword>
<evidence type="ECO:0000256" key="9">
    <source>
        <dbReference type="SAM" id="MobiDB-lite"/>
    </source>
</evidence>
<dbReference type="GO" id="GO:0019369">
    <property type="term" value="P:arachidonate metabolic process"/>
    <property type="evidence" value="ECO:0007669"/>
    <property type="project" value="TreeGrafter"/>
</dbReference>
<dbReference type="EMBL" id="JAVHJL010000011">
    <property type="protein sequence ID" value="KAK6496175.1"/>
    <property type="molecule type" value="Genomic_DNA"/>
</dbReference>
<evidence type="ECO:0000256" key="4">
    <source>
        <dbReference type="ARBA" id="ARBA00022833"/>
    </source>
</evidence>
<evidence type="ECO:0000256" key="5">
    <source>
        <dbReference type="ARBA" id="ARBA00022963"/>
    </source>
</evidence>
<organism evidence="12 13">
    <name type="scientific">Arthrobotrys musiformis</name>
    <dbReference type="NCBI Taxonomy" id="47236"/>
    <lineage>
        <taxon>Eukaryota</taxon>
        <taxon>Fungi</taxon>
        <taxon>Dikarya</taxon>
        <taxon>Ascomycota</taxon>
        <taxon>Pezizomycotina</taxon>
        <taxon>Orbiliomycetes</taxon>
        <taxon>Orbiliales</taxon>
        <taxon>Orbiliaceae</taxon>
        <taxon>Arthrobotrys</taxon>
    </lineage>
</organism>
<dbReference type="CDD" id="cd07199">
    <property type="entry name" value="Pat17_PNPLA8_PNPLA9_like"/>
    <property type="match status" value="1"/>
</dbReference>
<name>A0AAV9VSI4_9PEZI</name>
<evidence type="ECO:0000256" key="6">
    <source>
        <dbReference type="ARBA" id="ARBA00023098"/>
    </source>
</evidence>
<dbReference type="InterPro" id="IPR001841">
    <property type="entry name" value="Znf_RING"/>
</dbReference>
<feature type="region of interest" description="Disordered" evidence="9">
    <location>
        <begin position="357"/>
        <end position="394"/>
    </location>
</feature>
<dbReference type="Gene3D" id="3.40.1090.10">
    <property type="entry name" value="Cytosolic phospholipase A2 catalytic domain"/>
    <property type="match status" value="1"/>
</dbReference>
<keyword evidence="2 7" id="KW-0863">Zinc-finger</keyword>